<gene>
    <name evidence="3" type="ORF">MCHLO_09548</name>
</gene>
<keyword evidence="4" id="KW-1185">Reference proteome</keyword>
<reference evidence="3" key="1">
    <citation type="submission" date="2014-09" db="EMBL/GenBank/DDBJ databases">
        <title>Genome sequence of the luminous mushroom Mycena chlorophos for searching fungal bioluminescence genes.</title>
        <authorList>
            <person name="Tanaka Y."/>
            <person name="Kasuga D."/>
            <person name="Oba Y."/>
            <person name="Hase S."/>
            <person name="Sato K."/>
            <person name="Oba Y."/>
            <person name="Sakakibara Y."/>
        </authorList>
    </citation>
    <scope>NUCLEOTIDE SEQUENCE</scope>
</reference>
<dbReference type="PANTHER" id="PTHR24320:SF283">
    <property type="entry name" value="RETINOL DEHYDROGENASE 11"/>
    <property type="match status" value="1"/>
</dbReference>
<keyword evidence="2" id="KW-0560">Oxidoreductase</keyword>
<proteinExistence type="inferred from homology"/>
<organism evidence="3 4">
    <name type="scientific">Mycena chlorophos</name>
    <name type="common">Agaric fungus</name>
    <name type="synonym">Agaricus chlorophos</name>
    <dbReference type="NCBI Taxonomy" id="658473"/>
    <lineage>
        <taxon>Eukaryota</taxon>
        <taxon>Fungi</taxon>
        <taxon>Dikarya</taxon>
        <taxon>Basidiomycota</taxon>
        <taxon>Agaricomycotina</taxon>
        <taxon>Agaricomycetes</taxon>
        <taxon>Agaricomycetidae</taxon>
        <taxon>Agaricales</taxon>
        <taxon>Marasmiineae</taxon>
        <taxon>Mycenaceae</taxon>
        <taxon>Mycena</taxon>
    </lineage>
</organism>
<comment type="similarity">
    <text evidence="1">Belongs to the short-chain dehydrogenases/reductases (SDR) family.</text>
</comment>
<protein>
    <submittedName>
        <fullName evidence="3">NAD(P)-binding protein</fullName>
    </submittedName>
</protein>
<name>A0ABQ0LN50_MYCCL</name>
<evidence type="ECO:0000256" key="1">
    <source>
        <dbReference type="ARBA" id="ARBA00006484"/>
    </source>
</evidence>
<dbReference type="SUPFAM" id="SSF51735">
    <property type="entry name" value="NAD(P)-binding Rossmann-fold domains"/>
    <property type="match status" value="1"/>
</dbReference>
<evidence type="ECO:0000256" key="2">
    <source>
        <dbReference type="ARBA" id="ARBA00023002"/>
    </source>
</evidence>
<dbReference type="InterPro" id="IPR036291">
    <property type="entry name" value="NAD(P)-bd_dom_sf"/>
</dbReference>
<dbReference type="Proteomes" id="UP000815677">
    <property type="component" value="Unassembled WGS sequence"/>
</dbReference>
<dbReference type="EMBL" id="DF847781">
    <property type="protein sequence ID" value="GAT52502.1"/>
    <property type="molecule type" value="Genomic_DNA"/>
</dbReference>
<sequence length="315" mass="33490">MLPTFSSKTTAQEVADALVDEIRGKNVLITGTSQNGIGFEAARVISQYASLVIITGYNAERLQLAEDAIKQDVPEARIRRLSLDLSSLNAVRQAAAEVNAYAEPLHVVLHNAAAPIGDFNLTVDILESQLAVGHVGPFVFTKLIAPKLLSSTSSSTSPPRVVFLSSAGHSAGLRVDLDFLKNPRPERSSAYATYARTKSAAVLMAAELSRRSHGKINAYSLHPGTIFTNIFTKGDGPRIGKGAGMLDATGQPSPAFGAWKSIPQGASTMLVAAFDPRLEDSPGAYLSDCTISSRYVGHETLDTTEDIIGEKFGFA</sequence>
<dbReference type="Gene3D" id="3.40.50.720">
    <property type="entry name" value="NAD(P)-binding Rossmann-like Domain"/>
    <property type="match status" value="1"/>
</dbReference>
<evidence type="ECO:0000313" key="3">
    <source>
        <dbReference type="EMBL" id="GAT52502.1"/>
    </source>
</evidence>
<dbReference type="Pfam" id="PF00106">
    <property type="entry name" value="adh_short"/>
    <property type="match status" value="1"/>
</dbReference>
<dbReference type="PANTHER" id="PTHR24320">
    <property type="entry name" value="RETINOL DEHYDROGENASE"/>
    <property type="match status" value="1"/>
</dbReference>
<dbReference type="InterPro" id="IPR002347">
    <property type="entry name" value="SDR_fam"/>
</dbReference>
<accession>A0ABQ0LN50</accession>
<evidence type="ECO:0000313" key="4">
    <source>
        <dbReference type="Proteomes" id="UP000815677"/>
    </source>
</evidence>